<evidence type="ECO:0000313" key="3">
    <source>
        <dbReference type="EMBL" id="SSA39242.1"/>
    </source>
</evidence>
<keyword evidence="3" id="KW-0067">ATP-binding</keyword>
<reference evidence="3 4" key="1">
    <citation type="submission" date="2016-10" db="EMBL/GenBank/DDBJ databases">
        <authorList>
            <person name="Cai Z."/>
        </authorList>
    </citation>
    <scope>NUCLEOTIDE SEQUENCE [LARGE SCALE GENOMIC DNA]</scope>
    <source>
        <strain evidence="3 4">CGMCC 1.10826</strain>
    </source>
</reference>
<dbReference type="AlphaFoldDB" id="A0A2Y9BWK8"/>
<dbReference type="Pfam" id="PF13625">
    <property type="entry name" value="Helicase_C_3"/>
    <property type="match status" value="1"/>
</dbReference>
<keyword evidence="4" id="KW-1185">Reference proteome</keyword>
<keyword evidence="3" id="KW-0378">Hydrolase</keyword>
<keyword evidence="3" id="KW-0547">Nucleotide-binding</keyword>
<evidence type="ECO:0000256" key="1">
    <source>
        <dbReference type="SAM" id="MobiDB-lite"/>
    </source>
</evidence>
<evidence type="ECO:0000259" key="2">
    <source>
        <dbReference type="Pfam" id="PF13625"/>
    </source>
</evidence>
<dbReference type="EMBL" id="UETB01000002">
    <property type="protein sequence ID" value="SSA39242.1"/>
    <property type="molecule type" value="Genomic_DNA"/>
</dbReference>
<dbReference type="RefSeq" id="WP_258369233.1">
    <property type="nucleotide sequence ID" value="NZ_QKLZ01000002.1"/>
</dbReference>
<evidence type="ECO:0000313" key="4">
    <source>
        <dbReference type="Proteomes" id="UP000250222"/>
    </source>
</evidence>
<name>A0A2Y9BWK8_9MICO</name>
<gene>
    <name evidence="3" type="ORF">SAMN05216184_102162</name>
</gene>
<sequence>MTTGGTARLADVVTELARRQDTDVVALLRDRPDLPVPPPTTLTALAARACSRPSVERVLAGLDQHVLEVAESVCALGGLGPVDAAAVRAATGAEDRAAAASVDEAYARLERLLLVVGGLPVLALHEALGPYPARLGPPLAALDTVHTPVTTPEALTAVLTDAPPAAHRVLDALVTGTPVGVTSGEPAGATRWLLDHGVLQRLGATQVVLPLETGLAARAGRTHPEPHPHPPQVEAPTRPAAVVAAESTRAAEELVRLVGVVVRQWTQEPAPALRSGGLGVRELRRLAGDLATTPEQAAEIVEIAAMAGLVGPDDDGERPVLGPAAPAADWAEDELADRWVALAEGWLASTRMPWLVGTRDDRGTLRAALGPGLERGWAARLRRRVLSVLASLPAGTAPAPTDVHAVLRWQAPRATPPEASVAAVLAETELLGLTGAGALGSAGRALAAGAEPAEVAAALAHDLPEPVGEILVQGDLTAVVPGRPTRELAELLDQVADVESRGAALTVRFTAESVRRALDAGTEAPDLLERLAAVSRTPLPQALEYLVGDTARRHGRLRVGGAGSYLRTPDEPTTRALLADPRLATLGLREIAPTALVSRALPGELLETLRRTGAAPVLEGPGGAAVTGRTEARRGVRTAPRVRRAGEVQVQGPDDVALERLVGRMRSGQERADQRDDLPATDPVHTVAALREAASSGSTVRVVLIGASGKPERRRVRPVSVEGGRVRMIDLDRESELVVAIHRISAVSD</sequence>
<dbReference type="Proteomes" id="UP000250222">
    <property type="component" value="Unassembled WGS sequence"/>
</dbReference>
<feature type="region of interest" description="Disordered" evidence="1">
    <location>
        <begin position="620"/>
        <end position="640"/>
    </location>
</feature>
<accession>A0A2Y9BWK8</accession>
<keyword evidence="3" id="KW-0347">Helicase</keyword>
<proteinExistence type="predicted"/>
<feature type="domain" description="Helicase XPB/Ssl2 N-terminal" evidence="2">
    <location>
        <begin position="470"/>
        <end position="592"/>
    </location>
</feature>
<organism evidence="3 4">
    <name type="scientific">Georgenia satyanarayanai</name>
    <dbReference type="NCBI Taxonomy" id="860221"/>
    <lineage>
        <taxon>Bacteria</taxon>
        <taxon>Bacillati</taxon>
        <taxon>Actinomycetota</taxon>
        <taxon>Actinomycetes</taxon>
        <taxon>Micrococcales</taxon>
        <taxon>Bogoriellaceae</taxon>
        <taxon>Georgenia</taxon>
    </lineage>
</organism>
<dbReference type="InterPro" id="IPR032830">
    <property type="entry name" value="XPB/Ssl2_N"/>
</dbReference>
<dbReference type="GO" id="GO:0004386">
    <property type="term" value="F:helicase activity"/>
    <property type="evidence" value="ECO:0007669"/>
    <property type="project" value="UniProtKB-KW"/>
</dbReference>
<protein>
    <submittedName>
        <fullName evidence="3">Helicase conserved C-terminal domain-containing protein</fullName>
    </submittedName>
</protein>